<dbReference type="PANTHER" id="PTHR31962">
    <property type="entry name" value="SPHINGOLIPID LONG CHAIN BASE-RESPONSIVE PROTEIN PIL1"/>
    <property type="match status" value="1"/>
</dbReference>
<name>A0A067PGC6_9AGAM</name>
<protein>
    <submittedName>
        <fullName evidence="2">Uncharacterized protein</fullName>
    </submittedName>
</protein>
<dbReference type="GO" id="GO:0036286">
    <property type="term" value="C:eisosome filament"/>
    <property type="evidence" value="ECO:0007669"/>
    <property type="project" value="TreeGrafter"/>
</dbReference>
<feature type="compositionally biased region" description="Basic residues" evidence="1">
    <location>
        <begin position="372"/>
        <end position="382"/>
    </location>
</feature>
<dbReference type="GO" id="GO:0006897">
    <property type="term" value="P:endocytosis"/>
    <property type="evidence" value="ECO:0007669"/>
    <property type="project" value="TreeGrafter"/>
</dbReference>
<gene>
    <name evidence="2" type="ORF">JAAARDRAFT_60960</name>
</gene>
<feature type="compositionally biased region" description="Polar residues" evidence="1">
    <location>
        <begin position="564"/>
        <end position="573"/>
    </location>
</feature>
<dbReference type="EMBL" id="KL197731">
    <property type="protein sequence ID" value="KDQ53859.1"/>
    <property type="molecule type" value="Genomic_DNA"/>
</dbReference>
<proteinExistence type="predicted"/>
<feature type="region of interest" description="Disordered" evidence="1">
    <location>
        <begin position="352"/>
        <end position="396"/>
    </location>
</feature>
<dbReference type="AlphaFoldDB" id="A0A067PGC6"/>
<evidence type="ECO:0000313" key="2">
    <source>
        <dbReference type="EMBL" id="KDQ53859.1"/>
    </source>
</evidence>
<dbReference type="InterPro" id="IPR028245">
    <property type="entry name" value="PIL1/LSP1"/>
</dbReference>
<dbReference type="GO" id="GO:0070941">
    <property type="term" value="P:eisosome assembly"/>
    <property type="evidence" value="ECO:0007669"/>
    <property type="project" value="TreeGrafter"/>
</dbReference>
<dbReference type="Gene3D" id="1.20.1270.60">
    <property type="entry name" value="Arfaptin homology (AH) domain/BAR domain"/>
    <property type="match status" value="1"/>
</dbReference>
<dbReference type="Pfam" id="PF13805">
    <property type="entry name" value="Pil1"/>
    <property type="match status" value="1"/>
</dbReference>
<dbReference type="HOGENOM" id="CLU_372567_0_0_1"/>
<dbReference type="GO" id="GO:0008289">
    <property type="term" value="F:lipid binding"/>
    <property type="evidence" value="ECO:0007669"/>
    <property type="project" value="TreeGrafter"/>
</dbReference>
<feature type="region of interest" description="Disordered" evidence="1">
    <location>
        <begin position="451"/>
        <end position="470"/>
    </location>
</feature>
<feature type="compositionally biased region" description="Low complexity" evidence="1">
    <location>
        <begin position="574"/>
        <end position="585"/>
    </location>
</feature>
<dbReference type="PANTHER" id="PTHR31962:SF6">
    <property type="entry name" value="EISOSOME COMPONENT PIL1-DOMAIN-CONTAINING PROTEIN"/>
    <property type="match status" value="1"/>
</dbReference>
<feature type="region of interest" description="Disordered" evidence="1">
    <location>
        <begin position="267"/>
        <end position="286"/>
    </location>
</feature>
<accession>A0A067PGC6</accession>
<reference evidence="3" key="1">
    <citation type="journal article" date="2014" name="Proc. Natl. Acad. Sci. U.S.A.">
        <title>Extensive sampling of basidiomycete genomes demonstrates inadequacy of the white-rot/brown-rot paradigm for wood decay fungi.</title>
        <authorList>
            <person name="Riley R."/>
            <person name="Salamov A.A."/>
            <person name="Brown D.W."/>
            <person name="Nagy L.G."/>
            <person name="Floudas D."/>
            <person name="Held B.W."/>
            <person name="Levasseur A."/>
            <person name="Lombard V."/>
            <person name="Morin E."/>
            <person name="Otillar R."/>
            <person name="Lindquist E.A."/>
            <person name="Sun H."/>
            <person name="LaButti K.M."/>
            <person name="Schmutz J."/>
            <person name="Jabbour D."/>
            <person name="Luo H."/>
            <person name="Baker S.E."/>
            <person name="Pisabarro A.G."/>
            <person name="Walton J.D."/>
            <person name="Blanchette R.A."/>
            <person name="Henrissat B."/>
            <person name="Martin F."/>
            <person name="Cullen D."/>
            <person name="Hibbett D.S."/>
            <person name="Grigoriev I.V."/>
        </authorList>
    </citation>
    <scope>NUCLEOTIDE SEQUENCE [LARGE SCALE GENOMIC DNA]</scope>
    <source>
        <strain evidence="3">MUCL 33604</strain>
    </source>
</reference>
<dbReference type="OrthoDB" id="5599269at2759"/>
<sequence>MSKTTVSPSDLVSSTSDSRNDLARLRALLNAEQSLLHSVDHLSSDFSTATQFLREWARGESEDIADAVGVSSTLLDEYSSALSQFSKNIAEVCSHLSNIRPFEDILQNLHSRRDSLVVQVNSARDELQVMTPGFDDALEQTEKWRRLQQELDGLNLQIGNEEADFSEFKRGTARIWMEKLLNGLVECSVKGKIVGDSGIKAVREIPSEPPSASNPYRGYTHTEAIFEEAERRLSDWRFVSVEPTPVPPPTPLMAPSDILPAVVTVSPTGHDEPESPIPPEASTSPQVHEATTSNLTWEGETELRLPTQIPTSHGIRRAATFALTGETEVQPSPQIPPPSNDLHRVITLQPIRETDSSPTPPPPHPIHTQSYPRRKKTHHVSRRNTEPNHISTRIGGAGSRLDRNVLIRDESFYRSLPGGHYGGQQGLPRMSTGSFDSPLVVDDTSRRVFTRALPPQPPMPGGGTTPTSIPSGSLPGTLSPLQNASVSSASTFSFSDPLTPIRRSDPDKPIDVYMPQPTITVQPSVKGLPQIPSSFPSSSPTMNGFSESTNVAEINSVLWAPTTVGQGTTSADRQMQQQPFSQQPFGPTTSYEQREMSPPLPTLPGTYSQTTSPPDPVPYLNQLNPVTAVNPVNNPTSTSQPSSVPSITQTASRTLNMGLPSLGFPSMPPFNLPTTPNLNGAQPLLPSLTQPTTNDATLNDPPGPDVVHPRLQNAGQVLDIVKKVFSTADSIIRFFMSIVRCAASPI</sequence>
<dbReference type="Proteomes" id="UP000027265">
    <property type="component" value="Unassembled WGS sequence"/>
</dbReference>
<evidence type="ECO:0000313" key="3">
    <source>
        <dbReference type="Proteomes" id="UP000027265"/>
    </source>
</evidence>
<feature type="region of interest" description="Disordered" evidence="1">
    <location>
        <begin position="564"/>
        <end position="617"/>
    </location>
</feature>
<organism evidence="2 3">
    <name type="scientific">Jaapia argillacea MUCL 33604</name>
    <dbReference type="NCBI Taxonomy" id="933084"/>
    <lineage>
        <taxon>Eukaryota</taxon>
        <taxon>Fungi</taxon>
        <taxon>Dikarya</taxon>
        <taxon>Basidiomycota</taxon>
        <taxon>Agaricomycotina</taxon>
        <taxon>Agaricomycetes</taxon>
        <taxon>Agaricomycetidae</taxon>
        <taxon>Jaapiales</taxon>
        <taxon>Jaapiaceae</taxon>
        <taxon>Jaapia</taxon>
    </lineage>
</organism>
<dbReference type="STRING" id="933084.A0A067PGC6"/>
<evidence type="ECO:0000256" key="1">
    <source>
        <dbReference type="SAM" id="MobiDB-lite"/>
    </source>
</evidence>
<dbReference type="InParanoid" id="A0A067PGC6"/>
<dbReference type="InterPro" id="IPR027267">
    <property type="entry name" value="AH/BAR_dom_sf"/>
</dbReference>
<dbReference type="GO" id="GO:0005886">
    <property type="term" value="C:plasma membrane"/>
    <property type="evidence" value="ECO:0007669"/>
    <property type="project" value="TreeGrafter"/>
</dbReference>
<keyword evidence="3" id="KW-1185">Reference proteome</keyword>